<comment type="caution">
    <text evidence="1">The sequence shown here is derived from an EMBL/GenBank/DDBJ whole genome shotgun (WGS) entry which is preliminary data.</text>
</comment>
<reference evidence="1 2" key="1">
    <citation type="submission" date="2019-03" db="EMBL/GenBank/DDBJ databases">
        <title>Single cell metagenomics reveals metabolic interactions within the superorganism composed of flagellate Streblomastix strix and complex community of Bacteroidetes bacteria on its surface.</title>
        <authorList>
            <person name="Treitli S.C."/>
            <person name="Kolisko M."/>
            <person name="Husnik F."/>
            <person name="Keeling P."/>
            <person name="Hampl V."/>
        </authorList>
    </citation>
    <scope>NUCLEOTIDE SEQUENCE [LARGE SCALE GENOMIC DNA]</scope>
    <source>
        <strain evidence="1">ST1C</strain>
    </source>
</reference>
<accession>A0A5J4VP38</accession>
<name>A0A5J4VP38_9EUKA</name>
<proteinExistence type="predicted"/>
<evidence type="ECO:0000313" key="2">
    <source>
        <dbReference type="Proteomes" id="UP000324800"/>
    </source>
</evidence>
<dbReference type="AlphaFoldDB" id="A0A5J4VP38"/>
<gene>
    <name evidence="1" type="ORF">EZS28_020076</name>
</gene>
<organism evidence="1 2">
    <name type="scientific">Streblomastix strix</name>
    <dbReference type="NCBI Taxonomy" id="222440"/>
    <lineage>
        <taxon>Eukaryota</taxon>
        <taxon>Metamonada</taxon>
        <taxon>Preaxostyla</taxon>
        <taxon>Oxymonadida</taxon>
        <taxon>Streblomastigidae</taxon>
        <taxon>Streblomastix</taxon>
    </lineage>
</organism>
<dbReference type="Proteomes" id="UP000324800">
    <property type="component" value="Unassembled WGS sequence"/>
</dbReference>
<sequence>MKDATALWGSAIYAREQAVISGNCLSDLCTKNNVSASLLESVMEGKRHYVVFTDISLGALDEQATAETSAILFNYKIPQDITFFGELDLNQQNPIINSFPVHTRNYVTLFLQLLIQDFLQDLKIVWLRKNDTEQNHHLAYHKILPEKPDIVYLLAERGQVNKTLEYQKYNVSIVNIQNAAVGDNIPQNSIRQIGTAKFDVLEIQNELFMIFPMSQYPTCGSKAFRTLYPNKYMLAWKLTTDYPFMYGSNSLKLGSRANIQNQNNFKQLIGTRAYPDLTKASITPMMHYLCDAFVSTIFDESSMLQVLNIGIIRELVCGAIKSQ</sequence>
<evidence type="ECO:0000313" key="1">
    <source>
        <dbReference type="EMBL" id="KAA6384397.1"/>
    </source>
</evidence>
<protein>
    <submittedName>
        <fullName evidence="1">Uncharacterized protein</fullName>
    </submittedName>
</protein>
<dbReference type="EMBL" id="SNRW01005781">
    <property type="protein sequence ID" value="KAA6384397.1"/>
    <property type="molecule type" value="Genomic_DNA"/>
</dbReference>